<dbReference type="PROSITE" id="PS50835">
    <property type="entry name" value="IG_LIKE"/>
    <property type="match status" value="1"/>
</dbReference>
<dbReference type="AlphaFoldDB" id="A0A0L0VFV5"/>
<evidence type="ECO:0000313" key="3">
    <source>
        <dbReference type="Proteomes" id="UP000054564"/>
    </source>
</evidence>
<evidence type="ECO:0000313" key="2">
    <source>
        <dbReference type="EMBL" id="KNE98133.1"/>
    </source>
</evidence>
<name>A0A0L0VFV5_9BASI</name>
<reference evidence="3" key="1">
    <citation type="submission" date="2014-03" db="EMBL/GenBank/DDBJ databases">
        <title>The Genome Sequence of Puccinia striiformis f. sp. tritici PST-78.</title>
        <authorList>
            <consortium name="The Broad Institute Genome Sequencing Platform"/>
            <person name="Cuomo C."/>
            <person name="Hulbert S."/>
            <person name="Chen X."/>
            <person name="Walker B."/>
            <person name="Young S.K."/>
            <person name="Zeng Q."/>
            <person name="Gargeya S."/>
            <person name="Fitzgerald M."/>
            <person name="Haas B."/>
            <person name="Abouelleil A."/>
            <person name="Alvarado L."/>
            <person name="Arachchi H.M."/>
            <person name="Berlin A.M."/>
            <person name="Chapman S.B."/>
            <person name="Goldberg J."/>
            <person name="Griggs A."/>
            <person name="Gujja S."/>
            <person name="Hansen M."/>
            <person name="Howarth C."/>
            <person name="Imamovic A."/>
            <person name="Larimer J."/>
            <person name="McCowan C."/>
            <person name="Montmayeur A."/>
            <person name="Murphy C."/>
            <person name="Neiman D."/>
            <person name="Pearson M."/>
            <person name="Priest M."/>
            <person name="Roberts A."/>
            <person name="Saif S."/>
            <person name="Shea T."/>
            <person name="Sisk P."/>
            <person name="Sykes S."/>
            <person name="Wortman J."/>
            <person name="Nusbaum C."/>
            <person name="Birren B."/>
        </authorList>
    </citation>
    <scope>NUCLEOTIDE SEQUENCE [LARGE SCALE GENOMIC DNA]</scope>
    <source>
        <strain evidence="3">race PST-78</strain>
    </source>
</reference>
<protein>
    <recommendedName>
        <fullName evidence="1">Ig-like domain-containing protein</fullName>
    </recommendedName>
</protein>
<evidence type="ECO:0000259" key="1">
    <source>
        <dbReference type="PROSITE" id="PS50835"/>
    </source>
</evidence>
<proteinExistence type="predicted"/>
<accession>A0A0L0VFV5</accession>
<keyword evidence="3" id="KW-1185">Reference proteome</keyword>
<dbReference type="InterPro" id="IPR007110">
    <property type="entry name" value="Ig-like_dom"/>
</dbReference>
<comment type="caution">
    <text evidence="2">The sequence shown here is derived from an EMBL/GenBank/DDBJ whole genome shotgun (WGS) entry which is preliminary data.</text>
</comment>
<sequence length="384" mass="41665">MDDSAVSLRGPFERIQWKPDSPIRYKFTTTLPFRGPSSIHNFTISQCSHPNPLGRPSRQTTVLQTSHTSARHIMVSFAHLLTLLSVLVSVALAEDAAAPKAEGVDEKFFYGGGYNRFLYGNNRITCGVGYTIPVAYPWINTYGPCSAYALFPGTTRLWFKEAGETASTARRSLAMKADQVFRRDTSTVSCKANNGQTDTFVVSDCLKAVDALVSKKVSSFSCNSCSAKLVSPQGAVVPAAGVPADALQKAAKSMLKACGGQASTRYVDLTSISQVIKRRFVGELRALLMKIAKRVSSRPPSHISEVLIAKWIWKMMCWRIRLSSRNALGLGEQGIFDGDSLFALNGTGKCRQGHIGGGARYFLCEKGCADPYHGEVTDTLASPA</sequence>
<gene>
    <name evidence="2" type="ORF">PSTG_08597</name>
</gene>
<dbReference type="EMBL" id="AJIL01000060">
    <property type="protein sequence ID" value="KNE98133.1"/>
    <property type="molecule type" value="Genomic_DNA"/>
</dbReference>
<organism evidence="2 3">
    <name type="scientific">Puccinia striiformis f. sp. tritici PST-78</name>
    <dbReference type="NCBI Taxonomy" id="1165861"/>
    <lineage>
        <taxon>Eukaryota</taxon>
        <taxon>Fungi</taxon>
        <taxon>Dikarya</taxon>
        <taxon>Basidiomycota</taxon>
        <taxon>Pucciniomycotina</taxon>
        <taxon>Pucciniomycetes</taxon>
        <taxon>Pucciniales</taxon>
        <taxon>Pucciniaceae</taxon>
        <taxon>Puccinia</taxon>
    </lineage>
</organism>
<feature type="domain" description="Ig-like" evidence="1">
    <location>
        <begin position="145"/>
        <end position="203"/>
    </location>
</feature>
<dbReference type="Proteomes" id="UP000054564">
    <property type="component" value="Unassembled WGS sequence"/>
</dbReference>